<sequence length="311" mass="36066">MRYLALLLALVFSCANAAPRNASTQAVYDYLLGIWGKHIIAGQADLTWNDAIDMAERVHDDTGKYPALMGYDFMNYYGATEADGRHQTEEAIAWSRKGGLVSFHWHWRMRNGEFYRQKTPFKLPVSDYRDIDPAIDRIALELRRLQDANVPVLWRPLHEASGGWFWWGTSREGYIALWRHMHERLTHKHGLRNLIWVWNGQDPAWYPGDDVVDITGYDVYENNYSEAYRKTRQHGKPVALTETSHIPDPEHSAASGEWWLWFVVWNDSAGPAGVTSPDNFWTGEHYNTNAHKRKVYNDPRVITLDRLPKLP</sequence>
<evidence type="ECO:0000256" key="2">
    <source>
        <dbReference type="ARBA" id="ARBA00022801"/>
    </source>
</evidence>
<dbReference type="Proteomes" id="UP000449678">
    <property type="component" value="Unassembled WGS sequence"/>
</dbReference>
<dbReference type="InterPro" id="IPR022790">
    <property type="entry name" value="GH26_dom"/>
</dbReference>
<proteinExistence type="inferred from homology"/>
<dbReference type="Gene3D" id="3.20.20.80">
    <property type="entry name" value="Glycosidases"/>
    <property type="match status" value="1"/>
</dbReference>
<evidence type="ECO:0000259" key="6">
    <source>
        <dbReference type="PROSITE" id="PS51764"/>
    </source>
</evidence>
<accession>A0A6L8MRY5</accession>
<dbReference type="GO" id="GO:0016985">
    <property type="term" value="F:mannan endo-1,4-beta-mannosidase activity"/>
    <property type="evidence" value="ECO:0007669"/>
    <property type="project" value="InterPro"/>
</dbReference>
<keyword evidence="3 4" id="KW-0326">Glycosidase</keyword>
<keyword evidence="5" id="KW-0732">Signal</keyword>
<keyword evidence="2 4" id="KW-0378">Hydrolase</keyword>
<evidence type="ECO:0000313" key="9">
    <source>
        <dbReference type="Proteomes" id="UP000449678"/>
    </source>
</evidence>
<comment type="similarity">
    <text evidence="1 4">Belongs to the glycosyl hydrolase 26 family.</text>
</comment>
<feature type="signal peptide" evidence="5">
    <location>
        <begin position="1"/>
        <end position="17"/>
    </location>
</feature>
<dbReference type="SUPFAM" id="SSF51445">
    <property type="entry name" value="(Trans)glycosidases"/>
    <property type="match status" value="1"/>
</dbReference>
<feature type="active site" description="Nucleophile" evidence="4">
    <location>
        <position position="242"/>
    </location>
</feature>
<dbReference type="Pfam" id="PF02156">
    <property type="entry name" value="Glyco_hydro_26"/>
    <property type="match status" value="1"/>
</dbReference>
<dbReference type="EMBL" id="WWCO01000023">
    <property type="protein sequence ID" value="MYM37128.1"/>
    <property type="molecule type" value="Genomic_DNA"/>
</dbReference>
<dbReference type="GO" id="GO:0006080">
    <property type="term" value="P:substituted mannan metabolic process"/>
    <property type="evidence" value="ECO:0007669"/>
    <property type="project" value="InterPro"/>
</dbReference>
<dbReference type="PROSITE" id="PS51764">
    <property type="entry name" value="GH26"/>
    <property type="match status" value="1"/>
</dbReference>
<evidence type="ECO:0000256" key="3">
    <source>
        <dbReference type="ARBA" id="ARBA00023295"/>
    </source>
</evidence>
<dbReference type="EMBL" id="WWCP01000040">
    <property type="protein sequence ID" value="MYM84830.1"/>
    <property type="molecule type" value="Genomic_DNA"/>
</dbReference>
<organism evidence="8 10">
    <name type="scientific">Duganella lactea</name>
    <dbReference type="NCBI Taxonomy" id="2692173"/>
    <lineage>
        <taxon>Bacteria</taxon>
        <taxon>Pseudomonadati</taxon>
        <taxon>Pseudomonadota</taxon>
        <taxon>Betaproteobacteria</taxon>
        <taxon>Burkholderiales</taxon>
        <taxon>Oxalobacteraceae</taxon>
        <taxon>Telluria group</taxon>
        <taxon>Duganella</taxon>
    </lineage>
</organism>
<evidence type="ECO:0000313" key="10">
    <source>
        <dbReference type="Proteomes" id="UP000474565"/>
    </source>
</evidence>
<evidence type="ECO:0000313" key="7">
    <source>
        <dbReference type="EMBL" id="MYM37128.1"/>
    </source>
</evidence>
<dbReference type="PANTHER" id="PTHR40079">
    <property type="entry name" value="MANNAN ENDO-1,4-BETA-MANNOSIDASE E-RELATED"/>
    <property type="match status" value="1"/>
</dbReference>
<dbReference type="InterPro" id="IPR017853">
    <property type="entry name" value="GH"/>
</dbReference>
<feature type="domain" description="GH26" evidence="6">
    <location>
        <begin position="22"/>
        <end position="305"/>
    </location>
</feature>
<evidence type="ECO:0000256" key="4">
    <source>
        <dbReference type="PROSITE-ProRule" id="PRU01100"/>
    </source>
</evidence>
<dbReference type="Proteomes" id="UP000474565">
    <property type="component" value="Unassembled WGS sequence"/>
</dbReference>
<dbReference type="RefSeq" id="WP_160992475.1">
    <property type="nucleotide sequence ID" value="NZ_WWCO01000023.1"/>
</dbReference>
<dbReference type="PANTHER" id="PTHR40079:SF4">
    <property type="entry name" value="GH26 DOMAIN-CONTAINING PROTEIN-RELATED"/>
    <property type="match status" value="1"/>
</dbReference>
<keyword evidence="9" id="KW-1185">Reference proteome</keyword>
<feature type="active site" description="Proton donor" evidence="4">
    <location>
        <position position="159"/>
    </location>
</feature>
<feature type="chain" id="PRO_5026923966" evidence="5">
    <location>
        <begin position="18"/>
        <end position="311"/>
    </location>
</feature>
<evidence type="ECO:0000256" key="1">
    <source>
        <dbReference type="ARBA" id="ARBA00007754"/>
    </source>
</evidence>
<gene>
    <name evidence="7" type="ORF">GTP38_22640</name>
    <name evidence="8" type="ORF">GTP44_23150</name>
</gene>
<reference evidence="9 10" key="1">
    <citation type="submission" date="2019-12" db="EMBL/GenBank/DDBJ databases">
        <title>Novel species isolated from a subtropical stream in China.</title>
        <authorList>
            <person name="Lu H."/>
        </authorList>
    </citation>
    <scope>NUCLEOTIDE SEQUENCE [LARGE SCALE GENOMIC DNA]</scope>
    <source>
        <strain evidence="8 10">FT50W</strain>
        <strain evidence="7 9">FT94W</strain>
    </source>
</reference>
<dbReference type="AlphaFoldDB" id="A0A6L8MRY5"/>
<dbReference type="InterPro" id="IPR000805">
    <property type="entry name" value="Glyco_hydro_26"/>
</dbReference>
<evidence type="ECO:0000313" key="8">
    <source>
        <dbReference type="EMBL" id="MYM84830.1"/>
    </source>
</evidence>
<protein>
    <submittedName>
        <fullName evidence="8">Beta-mannosidase</fullName>
    </submittedName>
</protein>
<evidence type="ECO:0000256" key="5">
    <source>
        <dbReference type="SAM" id="SignalP"/>
    </source>
</evidence>
<comment type="caution">
    <text evidence="8">The sequence shown here is derived from an EMBL/GenBank/DDBJ whole genome shotgun (WGS) entry which is preliminary data.</text>
</comment>
<name>A0A6L8MRY5_9BURK</name>